<evidence type="ECO:0000313" key="2">
    <source>
        <dbReference type="EMBL" id="WMV19088.1"/>
    </source>
</evidence>
<reference evidence="2" key="1">
    <citation type="submission" date="2023-08" db="EMBL/GenBank/DDBJ databases">
        <title>A de novo genome assembly of Solanum verrucosum Schlechtendal, a Mexican diploid species geographically isolated from the other diploid A-genome species in potato relatives.</title>
        <authorList>
            <person name="Hosaka K."/>
        </authorList>
    </citation>
    <scope>NUCLEOTIDE SEQUENCE</scope>
    <source>
        <tissue evidence="2">Young leaves</tissue>
    </source>
</reference>
<keyword evidence="3" id="KW-1185">Reference proteome</keyword>
<proteinExistence type="predicted"/>
<accession>A0AAF0TKC0</accession>
<dbReference type="InterPro" id="IPR056924">
    <property type="entry name" value="SH3_Tf2-1"/>
</dbReference>
<gene>
    <name evidence="2" type="ORF">MTR67_012473</name>
</gene>
<name>A0AAF0TKC0_SOLVR</name>
<evidence type="ECO:0000313" key="3">
    <source>
        <dbReference type="Proteomes" id="UP001234989"/>
    </source>
</evidence>
<organism evidence="2 3">
    <name type="scientific">Solanum verrucosum</name>
    <dbReference type="NCBI Taxonomy" id="315347"/>
    <lineage>
        <taxon>Eukaryota</taxon>
        <taxon>Viridiplantae</taxon>
        <taxon>Streptophyta</taxon>
        <taxon>Embryophyta</taxon>
        <taxon>Tracheophyta</taxon>
        <taxon>Spermatophyta</taxon>
        <taxon>Magnoliopsida</taxon>
        <taxon>eudicotyledons</taxon>
        <taxon>Gunneridae</taxon>
        <taxon>Pentapetalae</taxon>
        <taxon>asterids</taxon>
        <taxon>lamiids</taxon>
        <taxon>Solanales</taxon>
        <taxon>Solanaceae</taxon>
        <taxon>Solanoideae</taxon>
        <taxon>Solaneae</taxon>
        <taxon>Solanum</taxon>
    </lineage>
</organism>
<dbReference type="AlphaFoldDB" id="A0AAF0TKC0"/>
<feature type="domain" description="Tf2-1-like SH3-like" evidence="1">
    <location>
        <begin position="73"/>
        <end position="137"/>
    </location>
</feature>
<protein>
    <recommendedName>
        <fullName evidence="1">Tf2-1-like SH3-like domain-containing protein</fullName>
    </recommendedName>
</protein>
<dbReference type="PANTHER" id="PTHR46148:SF56">
    <property type="entry name" value="RETROTRANSPOSON PROTEIN"/>
    <property type="match status" value="1"/>
</dbReference>
<dbReference type="Proteomes" id="UP001234989">
    <property type="component" value="Chromosome 3"/>
</dbReference>
<evidence type="ECO:0000259" key="1">
    <source>
        <dbReference type="Pfam" id="PF24626"/>
    </source>
</evidence>
<dbReference type="Pfam" id="PF24626">
    <property type="entry name" value="SH3_Tf2-1"/>
    <property type="match status" value="1"/>
</dbReference>
<dbReference type="PANTHER" id="PTHR46148">
    <property type="entry name" value="CHROMO DOMAIN-CONTAINING PROTEIN"/>
    <property type="match status" value="1"/>
</dbReference>
<sequence>MCRTDRRPTIYGSSSVAPHLGISSGEASLIGSDSAHEDMEKVQLIRDRLKIAQSHQKYYADVRRRNLEFEIDDWVFLKVSPMKGVMRFGKKGKLSPRFVGSYRILKRVGNVANELEFPAELATVHTVFHISLLKKYVGDLASIVPLKSVVVKDSLTYEEVLVEILDR</sequence>
<dbReference type="EMBL" id="CP133614">
    <property type="protein sequence ID" value="WMV19088.1"/>
    <property type="molecule type" value="Genomic_DNA"/>
</dbReference>